<feature type="domain" description="Minor fimbrium subunit Mfa1 C-terminal" evidence="1">
    <location>
        <begin position="456"/>
        <end position="540"/>
    </location>
</feature>
<evidence type="ECO:0000313" key="3">
    <source>
        <dbReference type="Proteomes" id="UP000310760"/>
    </source>
</evidence>
<dbReference type="InterPro" id="IPR029140">
    <property type="entry name" value="Mfa1_C"/>
</dbReference>
<comment type="caution">
    <text evidence="2">The sequence shown here is derived from an EMBL/GenBank/DDBJ whole genome shotgun (WGS) entry which is preliminary data.</text>
</comment>
<dbReference type="RefSeq" id="WP_135950373.1">
    <property type="nucleotide sequence ID" value="NZ_CAONYA010000015.1"/>
</dbReference>
<evidence type="ECO:0000259" key="1">
    <source>
        <dbReference type="Pfam" id="PF15495"/>
    </source>
</evidence>
<dbReference type="AlphaFoldDB" id="A0A4S2FTV3"/>
<dbReference type="Proteomes" id="UP000310760">
    <property type="component" value="Unassembled WGS sequence"/>
</dbReference>
<protein>
    <recommendedName>
        <fullName evidence="1">Minor fimbrium subunit Mfa1 C-terminal domain-containing protein</fullName>
    </recommendedName>
</protein>
<organism evidence="2 3">
    <name type="scientific">Phocaeicola sartorii</name>
    <dbReference type="NCBI Taxonomy" id="671267"/>
    <lineage>
        <taxon>Bacteria</taxon>
        <taxon>Pseudomonadati</taxon>
        <taxon>Bacteroidota</taxon>
        <taxon>Bacteroidia</taxon>
        <taxon>Bacteroidales</taxon>
        <taxon>Bacteroidaceae</taxon>
        <taxon>Phocaeicola</taxon>
    </lineage>
</organism>
<dbReference type="PROSITE" id="PS51257">
    <property type="entry name" value="PROKAR_LIPOPROTEIN"/>
    <property type="match status" value="1"/>
</dbReference>
<evidence type="ECO:0000313" key="2">
    <source>
        <dbReference type="EMBL" id="TGY72705.1"/>
    </source>
</evidence>
<dbReference type="InterPro" id="IPR047786">
    <property type="entry name" value="Mfa1_fim"/>
</dbReference>
<dbReference type="EMBL" id="SRYJ01000004">
    <property type="protein sequence ID" value="TGY72705.1"/>
    <property type="molecule type" value="Genomic_DNA"/>
</dbReference>
<dbReference type="GO" id="GO:0009418">
    <property type="term" value="C:pilus shaft"/>
    <property type="evidence" value="ECO:0007669"/>
    <property type="project" value="InterPro"/>
</dbReference>
<reference evidence="2 3" key="1">
    <citation type="submission" date="2019-04" db="EMBL/GenBank/DDBJ databases">
        <title>Microbes associate with the intestines of laboratory mice.</title>
        <authorList>
            <person name="Navarre W."/>
            <person name="Wong E."/>
            <person name="Huang K."/>
            <person name="Tropini C."/>
            <person name="Ng K."/>
            <person name="Yu B."/>
        </authorList>
    </citation>
    <scope>NUCLEOTIDE SEQUENCE [LARGE SCALE GENOMIC DNA]</scope>
    <source>
        <strain evidence="2 3">NM22_B1</strain>
    </source>
</reference>
<dbReference type="NCBIfam" id="NF038041">
    <property type="entry name" value="fim_Mfa1_fam"/>
    <property type="match status" value="1"/>
</dbReference>
<dbReference type="Gene3D" id="2.60.40.2580">
    <property type="match status" value="1"/>
</dbReference>
<dbReference type="Pfam" id="PF15495">
    <property type="entry name" value="Fimbrillin_C"/>
    <property type="match status" value="1"/>
</dbReference>
<proteinExistence type="predicted"/>
<accession>A0A4S2FTV3</accession>
<sequence>MRLKFLFMTMIAALAFAGCSSEDDPINKGDENTDDSYGYVAVNIVEPKSIDTRAVAGYEDGTNTENNAATALFCVYKTDGTMQCDPRTINLTEESGASDNNPYVEKVYKAVLVIDGVKEADKPATNLELVCVLNAPSTLTVTKTTSLATLKQQINDYGSHTDGTFIMTNSVYKNGDMEVCGATVTGDDLKTSASDALEHPVEIYVERVVARIQAKAGTSFGNQGATPSVDGTEKSLTINVTGIEVANIAQKSYLFKNISGFSYGWAWDVTNKRSYWETVPLMTGDNALTFGNKSYKDIATETSFNITTLTNFKEYVQPNTSAQKTAILVTAQLMDGSNPADLAYIRGGYTTKAGAKNVILTYLQSKGYCKKVSDSPAQYTSIVADDIEWVNNEDLKAETGSGEISWLESYEVVARVKSSVTDLFINNAGTYTSTTTTVINTDLAGTETSHPYVARVYTDGKCYYYVNIDQSPVAGTGTTAHTYDGVIRNHIYDLTLNSIRGVGTPVFDPEDVIIPDQPTDETLWFIGARVNVLKWRIVKQNVDFSGN</sequence>
<gene>
    <name evidence="2" type="ORF">E5339_02375</name>
</gene>
<name>A0A4S2FTV3_9BACT</name>
<dbReference type="Gene3D" id="2.60.40.3690">
    <property type="match status" value="1"/>
</dbReference>